<gene>
    <name evidence="1" type="ORF">M427DRAFT_133961</name>
</gene>
<protein>
    <submittedName>
        <fullName evidence="1">Uncharacterized protein</fullName>
    </submittedName>
</protein>
<dbReference type="AlphaFoldDB" id="A0A139AIS3"/>
<dbReference type="EMBL" id="KQ965751">
    <property type="protein sequence ID" value="KXS16609.1"/>
    <property type="molecule type" value="Genomic_DNA"/>
</dbReference>
<accession>A0A139AIS3</accession>
<keyword evidence="2" id="KW-1185">Reference proteome</keyword>
<organism evidence="1 2">
    <name type="scientific">Gonapodya prolifera (strain JEL478)</name>
    <name type="common">Monoblepharis prolifera</name>
    <dbReference type="NCBI Taxonomy" id="1344416"/>
    <lineage>
        <taxon>Eukaryota</taxon>
        <taxon>Fungi</taxon>
        <taxon>Fungi incertae sedis</taxon>
        <taxon>Chytridiomycota</taxon>
        <taxon>Chytridiomycota incertae sedis</taxon>
        <taxon>Monoblepharidomycetes</taxon>
        <taxon>Monoblepharidales</taxon>
        <taxon>Gonapodyaceae</taxon>
        <taxon>Gonapodya</taxon>
    </lineage>
</organism>
<sequence length="72" mass="8255">MAYRIKLFDEWKREFDEEVRDHPRSPIKITLPDGRQMLKGRTSLPKFGSVPPTLHTAARIGAVTQNINPLPD</sequence>
<evidence type="ECO:0000313" key="2">
    <source>
        <dbReference type="Proteomes" id="UP000070544"/>
    </source>
</evidence>
<reference evidence="1 2" key="1">
    <citation type="journal article" date="2015" name="Genome Biol. Evol.">
        <title>Phylogenomic analyses indicate that early fungi evolved digesting cell walls of algal ancestors of land plants.</title>
        <authorList>
            <person name="Chang Y."/>
            <person name="Wang S."/>
            <person name="Sekimoto S."/>
            <person name="Aerts A.L."/>
            <person name="Choi C."/>
            <person name="Clum A."/>
            <person name="LaButti K.M."/>
            <person name="Lindquist E.A."/>
            <person name="Yee Ngan C."/>
            <person name="Ohm R.A."/>
            <person name="Salamov A.A."/>
            <person name="Grigoriev I.V."/>
            <person name="Spatafora J.W."/>
            <person name="Berbee M.L."/>
        </authorList>
    </citation>
    <scope>NUCLEOTIDE SEQUENCE [LARGE SCALE GENOMIC DNA]</scope>
    <source>
        <strain evidence="1 2">JEL478</strain>
    </source>
</reference>
<proteinExistence type="predicted"/>
<name>A0A139AIS3_GONPJ</name>
<evidence type="ECO:0000313" key="1">
    <source>
        <dbReference type="EMBL" id="KXS16609.1"/>
    </source>
</evidence>
<dbReference type="Proteomes" id="UP000070544">
    <property type="component" value="Unassembled WGS sequence"/>
</dbReference>